<evidence type="ECO:0000313" key="1">
    <source>
        <dbReference type="EMBL" id="RUT68082.1"/>
    </source>
</evidence>
<accession>A0A434A137</accession>
<comment type="caution">
    <text evidence="1">The sequence shown here is derived from an EMBL/GenBank/DDBJ whole genome shotgun (WGS) entry which is preliminary data.</text>
</comment>
<evidence type="ECO:0000313" key="2">
    <source>
        <dbReference type="Proteomes" id="UP000288102"/>
    </source>
</evidence>
<evidence type="ECO:0008006" key="3">
    <source>
        <dbReference type="Google" id="ProtNLM"/>
    </source>
</evidence>
<reference evidence="2" key="1">
    <citation type="journal article" date="2019" name="Syst. Appl. Microbiol.">
        <title>Flavobacterium circumlabens sp. nov. and Flavobacterium cupreum sp. nov., two psychrotrophic species isolated from Antarctic environmental samples.</title>
        <authorList>
            <person name="Kralova S."/>
            <person name="Busse H.-J."/>
            <person name="Svec P."/>
            <person name="Maslanova I."/>
            <person name="Stankova E."/>
            <person name="Bartak M."/>
            <person name="Sedlacek I."/>
        </authorList>
    </citation>
    <scope>NUCLEOTIDE SEQUENCE [LARGE SCALE GENOMIC DNA]</scope>
    <source>
        <strain evidence="2">CCM 8825</strain>
    </source>
</reference>
<gene>
    <name evidence="1" type="ORF">D0817_23350</name>
</gene>
<organism evidence="1 2">
    <name type="scientific">Flavobacterium cupreum</name>
    <dbReference type="NCBI Taxonomy" id="2133766"/>
    <lineage>
        <taxon>Bacteria</taxon>
        <taxon>Pseudomonadati</taxon>
        <taxon>Bacteroidota</taxon>
        <taxon>Flavobacteriia</taxon>
        <taxon>Flavobacteriales</taxon>
        <taxon>Flavobacteriaceae</taxon>
        <taxon>Flavobacterium</taxon>
    </lineage>
</organism>
<protein>
    <recommendedName>
        <fullName evidence="3">Bacteriocin</fullName>
    </recommendedName>
</protein>
<proteinExistence type="predicted"/>
<keyword evidence="2" id="KW-1185">Reference proteome</keyword>
<dbReference type="RefSeq" id="WP_127340692.1">
    <property type="nucleotide sequence ID" value="NZ_QWDM01000021.1"/>
</dbReference>
<name>A0A434A137_9FLAO</name>
<dbReference type="OrthoDB" id="1372280at2"/>
<dbReference type="AlphaFoldDB" id="A0A434A137"/>
<dbReference type="EMBL" id="QWDM01000021">
    <property type="protein sequence ID" value="RUT68082.1"/>
    <property type="molecule type" value="Genomic_DNA"/>
</dbReference>
<sequence>MLKNLKGAEKLTVNELKSINGGVNPTCPAADVTDTCFTGPYYCPNPRNLPRCVKDDDQN</sequence>
<dbReference type="Proteomes" id="UP000288102">
    <property type="component" value="Unassembled WGS sequence"/>
</dbReference>